<comment type="caution">
    <text evidence="1">The sequence shown here is derived from an EMBL/GenBank/DDBJ whole genome shotgun (WGS) entry which is preliminary data.</text>
</comment>
<protein>
    <recommendedName>
        <fullName evidence="3">ABM domain-containing protein</fullName>
    </recommendedName>
</protein>
<reference evidence="1" key="1">
    <citation type="journal article" date="2023" name="Mol. Phylogenet. Evol.">
        <title>Genome-scale phylogeny and comparative genomics of the fungal order Sordariales.</title>
        <authorList>
            <person name="Hensen N."/>
            <person name="Bonometti L."/>
            <person name="Westerberg I."/>
            <person name="Brannstrom I.O."/>
            <person name="Guillou S."/>
            <person name="Cros-Aarteil S."/>
            <person name="Calhoun S."/>
            <person name="Haridas S."/>
            <person name="Kuo A."/>
            <person name="Mondo S."/>
            <person name="Pangilinan J."/>
            <person name="Riley R."/>
            <person name="LaButti K."/>
            <person name="Andreopoulos B."/>
            <person name="Lipzen A."/>
            <person name="Chen C."/>
            <person name="Yan M."/>
            <person name="Daum C."/>
            <person name="Ng V."/>
            <person name="Clum A."/>
            <person name="Steindorff A."/>
            <person name="Ohm R.A."/>
            <person name="Martin F."/>
            <person name="Silar P."/>
            <person name="Natvig D.O."/>
            <person name="Lalanne C."/>
            <person name="Gautier V."/>
            <person name="Ament-Velasquez S.L."/>
            <person name="Kruys A."/>
            <person name="Hutchinson M.I."/>
            <person name="Powell A.J."/>
            <person name="Barry K."/>
            <person name="Miller A.N."/>
            <person name="Grigoriev I.V."/>
            <person name="Debuchy R."/>
            <person name="Gladieux P."/>
            <person name="Hiltunen Thoren M."/>
            <person name="Johannesson H."/>
        </authorList>
    </citation>
    <scope>NUCLEOTIDE SEQUENCE</scope>
    <source>
        <strain evidence="1">PSN324</strain>
    </source>
</reference>
<gene>
    <name evidence="1" type="ORF">QBC42DRAFT_220155</name>
</gene>
<evidence type="ECO:0000313" key="2">
    <source>
        <dbReference type="Proteomes" id="UP001321749"/>
    </source>
</evidence>
<name>A0AAV9HV42_9PEZI</name>
<evidence type="ECO:0008006" key="3">
    <source>
        <dbReference type="Google" id="ProtNLM"/>
    </source>
</evidence>
<keyword evidence="2" id="KW-1185">Reference proteome</keyword>
<accession>A0AAV9HV42</accession>
<dbReference type="AlphaFoldDB" id="A0AAV9HV42"/>
<proteinExistence type="predicted"/>
<sequence length="323" mass="37461">MARTKQTARRSQPSVVTWTRFHLPIGQEWPAWAVAHENVHFGPLNDVDGVWKGWLGRMVEDLEQAAYIIEWEDFEHFKKFQSSPACAEFLQNLPTKNSLQVSSESSVSAVRSFLVQDASSPSCPPPPASSRFLTLQESTQMPKADVEGRVTFNTFVVPHKQDHETTLSAYGALRAELCKFQPRGFEFIEGTGLHWQRYKTTWFWTLEEDQWVQSEFGEETAEGRTVICEFHLWPRKYGATPEHEEAAAADPEARESWNKAVAKIMPPVTAWVQERWNILRLPCHEPPYEPSEEQLEHQRKLDEFIKYHKENPKPEVRWCGTHW</sequence>
<evidence type="ECO:0000313" key="1">
    <source>
        <dbReference type="EMBL" id="KAK4464785.1"/>
    </source>
</evidence>
<dbReference type="Proteomes" id="UP001321749">
    <property type="component" value="Unassembled WGS sequence"/>
</dbReference>
<dbReference type="EMBL" id="MU864945">
    <property type="protein sequence ID" value="KAK4464785.1"/>
    <property type="molecule type" value="Genomic_DNA"/>
</dbReference>
<reference evidence="1" key="2">
    <citation type="submission" date="2023-06" db="EMBL/GenBank/DDBJ databases">
        <authorList>
            <consortium name="Lawrence Berkeley National Laboratory"/>
            <person name="Mondo S.J."/>
            <person name="Hensen N."/>
            <person name="Bonometti L."/>
            <person name="Westerberg I."/>
            <person name="Brannstrom I.O."/>
            <person name="Guillou S."/>
            <person name="Cros-Aarteil S."/>
            <person name="Calhoun S."/>
            <person name="Haridas S."/>
            <person name="Kuo A."/>
            <person name="Pangilinan J."/>
            <person name="Riley R."/>
            <person name="Labutti K."/>
            <person name="Andreopoulos B."/>
            <person name="Lipzen A."/>
            <person name="Chen C."/>
            <person name="Yanf M."/>
            <person name="Daum C."/>
            <person name="Ng V."/>
            <person name="Clum A."/>
            <person name="Steindorff A."/>
            <person name="Ohm R."/>
            <person name="Martin F."/>
            <person name="Silar P."/>
            <person name="Natvig D."/>
            <person name="Lalanne C."/>
            <person name="Gautier V."/>
            <person name="Ament-Velasquez S.L."/>
            <person name="Kruys A."/>
            <person name="Hutchinson M.I."/>
            <person name="Powell A.J."/>
            <person name="Barry K."/>
            <person name="Miller A.N."/>
            <person name="Grigoriev I.V."/>
            <person name="Debuchy R."/>
            <person name="Gladieux P."/>
            <person name="Thoren M.H."/>
            <person name="Johannesson H."/>
        </authorList>
    </citation>
    <scope>NUCLEOTIDE SEQUENCE</scope>
    <source>
        <strain evidence="1">PSN324</strain>
    </source>
</reference>
<organism evidence="1 2">
    <name type="scientific">Cladorrhinum samala</name>
    <dbReference type="NCBI Taxonomy" id="585594"/>
    <lineage>
        <taxon>Eukaryota</taxon>
        <taxon>Fungi</taxon>
        <taxon>Dikarya</taxon>
        <taxon>Ascomycota</taxon>
        <taxon>Pezizomycotina</taxon>
        <taxon>Sordariomycetes</taxon>
        <taxon>Sordariomycetidae</taxon>
        <taxon>Sordariales</taxon>
        <taxon>Podosporaceae</taxon>
        <taxon>Cladorrhinum</taxon>
    </lineage>
</organism>